<dbReference type="EnsemblProtists" id="EKX47271">
    <property type="protein sequence ID" value="EKX47271"/>
    <property type="gene ID" value="GUITHDRAFT_106721"/>
</dbReference>
<dbReference type="PANTHER" id="PTHR12818">
    <property type="entry name" value="TRNA (ADENINE(37)-N6)-METHYLTRANSFERASE"/>
    <property type="match status" value="1"/>
</dbReference>
<gene>
    <name evidence="5" type="ORF">GUITHDRAFT_106721</name>
</gene>
<feature type="region of interest" description="Disordered" evidence="3">
    <location>
        <begin position="334"/>
        <end position="357"/>
    </location>
</feature>
<dbReference type="InterPro" id="IPR036414">
    <property type="entry name" value="YaeB_N_sf"/>
</dbReference>
<feature type="compositionally biased region" description="Basic and acidic residues" evidence="3">
    <location>
        <begin position="338"/>
        <end position="357"/>
    </location>
</feature>
<dbReference type="GO" id="GO:0001522">
    <property type="term" value="P:pseudouridine synthesis"/>
    <property type="evidence" value="ECO:0007669"/>
    <property type="project" value="InterPro"/>
</dbReference>
<dbReference type="Gene3D" id="3.30.2310.10">
    <property type="entry name" value="YaeB-like"/>
    <property type="match status" value="1"/>
</dbReference>
<dbReference type="InterPro" id="IPR036413">
    <property type="entry name" value="YaeB-like_sf"/>
</dbReference>
<keyword evidence="1" id="KW-0949">S-adenosyl-L-methionine</keyword>
<protein>
    <recommendedName>
        <fullName evidence="4">TsaA-like domain-containing protein</fullName>
    </recommendedName>
</protein>
<dbReference type="PROSITE" id="PS51668">
    <property type="entry name" value="TSAA_2"/>
    <property type="match status" value="1"/>
</dbReference>
<accession>L1JFL3</accession>
<evidence type="ECO:0000259" key="4">
    <source>
        <dbReference type="PROSITE" id="PS51668"/>
    </source>
</evidence>
<dbReference type="eggNOG" id="KOG2942">
    <property type="taxonomic scope" value="Eukaryota"/>
</dbReference>
<dbReference type="HOGENOM" id="CLU_427935_0_0_1"/>
<evidence type="ECO:0000313" key="7">
    <source>
        <dbReference type="Proteomes" id="UP000011087"/>
    </source>
</evidence>
<evidence type="ECO:0000256" key="2">
    <source>
        <dbReference type="ARBA" id="ARBA00033753"/>
    </source>
</evidence>
<sequence length="640" mass="72179">MEKTIRQQAMKIQELEHLLVENSMVDGKRGIASSDESQSVDERFWNASDLRRFYSSKPIGLQPLSRSYEFTLVRTRRTGDLDGLADFSHLWVFFVFHQNENSTPKPKVYPPRLDGKPKIDKVEHDVIYLSGVDLVDGTPVIDIKPYIAVYDSPRPSDEVFAPTWSLPEGKRELRVELSEQALMDILVLESSRERPEHFSSWREAVAGLQEMLALDPRSAYRRNKCRDVVYPVYYDRLNVCCKFLDADATHSESVQVMNISLRHGPTDRSLAASLEPLEEPGAQVADENLNARRRRDGRMDLNFSEISVKAGTRLPDALFSSFPQFFPSLSSARKAIRRREEGEGQDEDSQKQEHRSPSNELIALVVRCMASLSRASLRRKPRVLFLDDELVVVEKPEHLPTTFPRGIEGARRRATSEHTDLTTFAKGFTTDFIAPCHRLDSATGGLVVFARSRQAAFRISQQFEDRAIGKEYLAVVVGDASRYGLVGTIDREIDGKSAITNFQVLSVRSSRRCMARSLFSCCVRKQGGGISSGFISRSWDIRSSGMTSTGSHSLTRYSLVALSGSCSRRATFESFTCVLQLILAQQVPSKVQWVDSKALSREEAQLLLWASRLSLRHPTTNEELEFESRAPPSFHEGDSK</sequence>
<dbReference type="Proteomes" id="UP000011087">
    <property type="component" value="Unassembled WGS sequence"/>
</dbReference>
<dbReference type="SUPFAM" id="SSF118196">
    <property type="entry name" value="YaeB-like"/>
    <property type="match status" value="1"/>
</dbReference>
<dbReference type="SUPFAM" id="SSF55120">
    <property type="entry name" value="Pseudouridine synthase"/>
    <property type="match status" value="1"/>
</dbReference>
<dbReference type="AlphaFoldDB" id="L1JFL3"/>
<dbReference type="InterPro" id="IPR006145">
    <property type="entry name" value="PsdUridine_synth_RsuA/RluA"/>
</dbReference>
<dbReference type="InterPro" id="IPR023370">
    <property type="entry name" value="TrmO-like_N"/>
</dbReference>
<dbReference type="GO" id="GO:0009982">
    <property type="term" value="F:pseudouridine synthase activity"/>
    <property type="evidence" value="ECO:0007669"/>
    <property type="project" value="InterPro"/>
</dbReference>
<dbReference type="GeneID" id="17303926"/>
<dbReference type="InterPro" id="IPR040372">
    <property type="entry name" value="YaeB-like"/>
</dbReference>
<dbReference type="OrthoDB" id="428658at2759"/>
<proteinExistence type="inferred from homology"/>
<keyword evidence="7" id="KW-1185">Reference proteome</keyword>
<dbReference type="Gene3D" id="2.40.30.70">
    <property type="entry name" value="YaeB-like"/>
    <property type="match status" value="2"/>
</dbReference>
<dbReference type="PaxDb" id="55529-EKX47271"/>
<dbReference type="InterPro" id="IPR020103">
    <property type="entry name" value="PsdUridine_synth_cat_dom_sf"/>
</dbReference>
<feature type="region of interest" description="Disordered" evidence="3">
    <location>
        <begin position="621"/>
        <end position="640"/>
    </location>
</feature>
<dbReference type="Gene3D" id="3.30.2350.10">
    <property type="entry name" value="Pseudouridine synthase"/>
    <property type="match status" value="1"/>
</dbReference>
<evidence type="ECO:0000256" key="3">
    <source>
        <dbReference type="SAM" id="MobiDB-lite"/>
    </source>
</evidence>
<evidence type="ECO:0000313" key="6">
    <source>
        <dbReference type="EnsemblProtists" id="EKX47271"/>
    </source>
</evidence>
<feature type="domain" description="TsaA-like" evidence="4">
    <location>
        <begin position="118"/>
        <end position="155"/>
    </location>
</feature>
<organism evidence="5">
    <name type="scientific">Guillardia theta (strain CCMP2712)</name>
    <name type="common">Cryptophyte</name>
    <dbReference type="NCBI Taxonomy" id="905079"/>
    <lineage>
        <taxon>Eukaryota</taxon>
        <taxon>Cryptophyceae</taxon>
        <taxon>Pyrenomonadales</taxon>
        <taxon>Geminigeraceae</taxon>
        <taxon>Guillardia</taxon>
    </lineage>
</organism>
<dbReference type="Pfam" id="PF01980">
    <property type="entry name" value="TrmO_N"/>
    <property type="match status" value="1"/>
</dbReference>
<evidence type="ECO:0000256" key="1">
    <source>
        <dbReference type="ARBA" id="ARBA00022691"/>
    </source>
</evidence>
<dbReference type="GO" id="GO:0003723">
    <property type="term" value="F:RNA binding"/>
    <property type="evidence" value="ECO:0007669"/>
    <property type="project" value="InterPro"/>
</dbReference>
<evidence type="ECO:0000313" key="5">
    <source>
        <dbReference type="EMBL" id="EKX47271.1"/>
    </source>
</evidence>
<comment type="similarity">
    <text evidence="2">Belongs to the tRNA methyltransferase O family.</text>
</comment>
<dbReference type="EMBL" id="JH992990">
    <property type="protein sequence ID" value="EKX47271.1"/>
    <property type="molecule type" value="Genomic_DNA"/>
</dbReference>
<reference evidence="7" key="2">
    <citation type="submission" date="2012-11" db="EMBL/GenBank/DDBJ databases">
        <authorList>
            <person name="Kuo A."/>
            <person name="Curtis B.A."/>
            <person name="Tanifuji G."/>
            <person name="Burki F."/>
            <person name="Gruber A."/>
            <person name="Irimia M."/>
            <person name="Maruyama S."/>
            <person name="Arias M.C."/>
            <person name="Ball S.G."/>
            <person name="Gile G.H."/>
            <person name="Hirakawa Y."/>
            <person name="Hopkins J.F."/>
            <person name="Rensing S.A."/>
            <person name="Schmutz J."/>
            <person name="Symeonidi A."/>
            <person name="Elias M."/>
            <person name="Eveleigh R.J."/>
            <person name="Herman E.K."/>
            <person name="Klute M.J."/>
            <person name="Nakayama T."/>
            <person name="Obornik M."/>
            <person name="Reyes-Prieto A."/>
            <person name="Armbrust E.V."/>
            <person name="Aves S.J."/>
            <person name="Beiko R.G."/>
            <person name="Coutinho P."/>
            <person name="Dacks J.B."/>
            <person name="Durnford D.G."/>
            <person name="Fast N.M."/>
            <person name="Green B.R."/>
            <person name="Grisdale C."/>
            <person name="Hempe F."/>
            <person name="Henrissat B."/>
            <person name="Hoppner M.P."/>
            <person name="Ishida K.-I."/>
            <person name="Kim E."/>
            <person name="Koreny L."/>
            <person name="Kroth P.G."/>
            <person name="Liu Y."/>
            <person name="Malik S.-B."/>
            <person name="Maier U.G."/>
            <person name="McRose D."/>
            <person name="Mock T."/>
            <person name="Neilson J.A."/>
            <person name="Onodera N.T."/>
            <person name="Poole A.M."/>
            <person name="Pritham E.J."/>
            <person name="Richards T.A."/>
            <person name="Rocap G."/>
            <person name="Roy S.W."/>
            <person name="Sarai C."/>
            <person name="Schaack S."/>
            <person name="Shirato S."/>
            <person name="Slamovits C.H."/>
            <person name="Spencer D.F."/>
            <person name="Suzuki S."/>
            <person name="Worden A.Z."/>
            <person name="Zauner S."/>
            <person name="Barry K."/>
            <person name="Bell C."/>
            <person name="Bharti A.K."/>
            <person name="Crow J.A."/>
            <person name="Grimwood J."/>
            <person name="Kramer R."/>
            <person name="Lindquist E."/>
            <person name="Lucas S."/>
            <person name="Salamov A."/>
            <person name="McFadden G.I."/>
            <person name="Lane C.E."/>
            <person name="Keeling P.J."/>
            <person name="Gray M.W."/>
            <person name="Grigoriev I.V."/>
            <person name="Archibald J.M."/>
        </authorList>
    </citation>
    <scope>NUCLEOTIDE SEQUENCE</scope>
    <source>
        <strain evidence="7">CCMP2712</strain>
    </source>
</reference>
<dbReference type="KEGG" id="gtt:GUITHDRAFT_106721"/>
<reference evidence="5 7" key="1">
    <citation type="journal article" date="2012" name="Nature">
        <title>Algal genomes reveal evolutionary mosaicism and the fate of nucleomorphs.</title>
        <authorList>
            <consortium name="DOE Joint Genome Institute"/>
            <person name="Curtis B.A."/>
            <person name="Tanifuji G."/>
            <person name="Burki F."/>
            <person name="Gruber A."/>
            <person name="Irimia M."/>
            <person name="Maruyama S."/>
            <person name="Arias M.C."/>
            <person name="Ball S.G."/>
            <person name="Gile G.H."/>
            <person name="Hirakawa Y."/>
            <person name="Hopkins J.F."/>
            <person name="Kuo A."/>
            <person name="Rensing S.A."/>
            <person name="Schmutz J."/>
            <person name="Symeonidi A."/>
            <person name="Elias M."/>
            <person name="Eveleigh R.J."/>
            <person name="Herman E.K."/>
            <person name="Klute M.J."/>
            <person name="Nakayama T."/>
            <person name="Obornik M."/>
            <person name="Reyes-Prieto A."/>
            <person name="Armbrust E.V."/>
            <person name="Aves S.J."/>
            <person name="Beiko R.G."/>
            <person name="Coutinho P."/>
            <person name="Dacks J.B."/>
            <person name="Durnford D.G."/>
            <person name="Fast N.M."/>
            <person name="Green B.R."/>
            <person name="Grisdale C.J."/>
            <person name="Hempel F."/>
            <person name="Henrissat B."/>
            <person name="Hoppner M.P."/>
            <person name="Ishida K."/>
            <person name="Kim E."/>
            <person name="Koreny L."/>
            <person name="Kroth P.G."/>
            <person name="Liu Y."/>
            <person name="Malik S.B."/>
            <person name="Maier U.G."/>
            <person name="McRose D."/>
            <person name="Mock T."/>
            <person name="Neilson J.A."/>
            <person name="Onodera N.T."/>
            <person name="Poole A.M."/>
            <person name="Pritham E.J."/>
            <person name="Richards T.A."/>
            <person name="Rocap G."/>
            <person name="Roy S.W."/>
            <person name="Sarai C."/>
            <person name="Schaack S."/>
            <person name="Shirato S."/>
            <person name="Slamovits C.H."/>
            <person name="Spencer D.F."/>
            <person name="Suzuki S."/>
            <person name="Worden A.Z."/>
            <person name="Zauner S."/>
            <person name="Barry K."/>
            <person name="Bell C."/>
            <person name="Bharti A.K."/>
            <person name="Crow J.A."/>
            <person name="Grimwood J."/>
            <person name="Kramer R."/>
            <person name="Lindquist E."/>
            <person name="Lucas S."/>
            <person name="Salamov A."/>
            <person name="McFadden G.I."/>
            <person name="Lane C.E."/>
            <person name="Keeling P.J."/>
            <person name="Gray M.W."/>
            <person name="Grigoriev I.V."/>
            <person name="Archibald J.M."/>
        </authorList>
    </citation>
    <scope>NUCLEOTIDE SEQUENCE</scope>
    <source>
        <strain evidence="5 7">CCMP2712</strain>
    </source>
</reference>
<dbReference type="RefSeq" id="XP_005834251.1">
    <property type="nucleotide sequence ID" value="XM_005834194.1"/>
</dbReference>
<name>L1JFL3_GUITC</name>
<dbReference type="PANTHER" id="PTHR12818:SF0">
    <property type="entry name" value="TRNA (ADENINE(37)-N6)-METHYLTRANSFERASE"/>
    <property type="match status" value="1"/>
</dbReference>
<reference evidence="6" key="3">
    <citation type="submission" date="2016-03" db="UniProtKB">
        <authorList>
            <consortium name="EnsemblProtists"/>
        </authorList>
    </citation>
    <scope>IDENTIFICATION</scope>
</reference>
<dbReference type="Pfam" id="PF00849">
    <property type="entry name" value="PseudoU_synth_2"/>
    <property type="match status" value="1"/>
</dbReference>